<proteinExistence type="predicted"/>
<dbReference type="InterPro" id="IPR021354">
    <property type="entry name" value="DUF2975"/>
</dbReference>
<dbReference type="Pfam" id="PF11188">
    <property type="entry name" value="DUF2975"/>
    <property type="match status" value="1"/>
</dbReference>
<name>A0A3Q8RKY2_9FLAO</name>
<gene>
    <name evidence="2" type="ORF">D6T69_00895</name>
</gene>
<keyword evidence="1" id="KW-0812">Transmembrane</keyword>
<feature type="transmembrane region" description="Helical" evidence="1">
    <location>
        <begin position="56"/>
        <end position="76"/>
    </location>
</feature>
<keyword evidence="1" id="KW-1133">Transmembrane helix</keyword>
<reference evidence="2 3" key="1">
    <citation type="submission" date="2018-09" db="EMBL/GenBank/DDBJ databases">
        <title>Insights into the microbiota of Asian seabass (Lates calcarifer) with tenacibaculosis symptoms and description of sp. nov. Tenacibaculum singaporense.</title>
        <authorList>
            <person name="Miyake S."/>
            <person name="Soh M."/>
            <person name="Azman M.N."/>
            <person name="Ngoh S.Y."/>
            <person name="Orban L."/>
        </authorList>
    </citation>
    <scope>NUCLEOTIDE SEQUENCE [LARGE SCALE GENOMIC DNA]</scope>
    <source>
        <strain evidence="2 3">DSM 106434</strain>
    </source>
</reference>
<organism evidence="2 3">
    <name type="scientific">Tenacibaculum singaporense</name>
    <dbReference type="NCBI Taxonomy" id="2358479"/>
    <lineage>
        <taxon>Bacteria</taxon>
        <taxon>Pseudomonadati</taxon>
        <taxon>Bacteroidota</taxon>
        <taxon>Flavobacteriia</taxon>
        <taxon>Flavobacteriales</taxon>
        <taxon>Flavobacteriaceae</taxon>
        <taxon>Tenacibaculum</taxon>
    </lineage>
</organism>
<dbReference type="KEGG" id="tsig:D6T69_00895"/>
<dbReference type="Proteomes" id="UP000274593">
    <property type="component" value="Chromosome"/>
</dbReference>
<accession>A0A3Q8RKY2</accession>
<feature type="transmembrane region" description="Helical" evidence="1">
    <location>
        <begin position="144"/>
        <end position="172"/>
    </location>
</feature>
<keyword evidence="1" id="KW-0472">Membrane</keyword>
<dbReference type="RefSeq" id="WP_125066013.1">
    <property type="nucleotide sequence ID" value="NZ_CP032548.1"/>
</dbReference>
<evidence type="ECO:0000313" key="2">
    <source>
        <dbReference type="EMBL" id="AZJ34161.1"/>
    </source>
</evidence>
<protein>
    <submittedName>
        <fullName evidence="2">DUF2975 domain-containing protein</fullName>
    </submittedName>
</protein>
<sequence>MKSTLNILKVFCTLLVISVGVKLFEIFYKIVHYTVYGGSKMEIFKLTIPENWSDEYYYFLSLIALVLMGYVMFLLVEFRKVIFNFSKDSVFTKENSDRLGKVGKGLIIYGIIVLCFTTVLGLIIEGGSTLSSSSDPAYSSGYIFGYTVGASINKVLPIFVIALFVQFISFIVGKGNVLKEENDLTI</sequence>
<dbReference type="EMBL" id="CP032548">
    <property type="protein sequence ID" value="AZJ34161.1"/>
    <property type="molecule type" value="Genomic_DNA"/>
</dbReference>
<keyword evidence="3" id="KW-1185">Reference proteome</keyword>
<evidence type="ECO:0000313" key="3">
    <source>
        <dbReference type="Proteomes" id="UP000274593"/>
    </source>
</evidence>
<dbReference type="AlphaFoldDB" id="A0A3Q8RKY2"/>
<evidence type="ECO:0000256" key="1">
    <source>
        <dbReference type="SAM" id="Phobius"/>
    </source>
</evidence>
<feature type="transmembrane region" description="Helical" evidence="1">
    <location>
        <begin position="7"/>
        <end position="31"/>
    </location>
</feature>
<feature type="transmembrane region" description="Helical" evidence="1">
    <location>
        <begin position="106"/>
        <end position="124"/>
    </location>
</feature>